<name>A0A084WN86_ANOSI</name>
<keyword evidence="1" id="KW-0378">Hydrolase</keyword>
<dbReference type="GO" id="GO:0016787">
    <property type="term" value="F:hydrolase activity"/>
    <property type="evidence" value="ECO:0007669"/>
    <property type="project" value="UniProtKB-KW"/>
</dbReference>
<dbReference type="VEuPathDB" id="VectorBase:ASIC019764"/>
<dbReference type="Proteomes" id="UP000030765">
    <property type="component" value="Unassembled WGS sequence"/>
</dbReference>
<evidence type="ECO:0000313" key="3">
    <source>
        <dbReference type="Proteomes" id="UP000030765"/>
    </source>
</evidence>
<dbReference type="AlphaFoldDB" id="A0A084WN86"/>
<proteinExistence type="predicted"/>
<gene>
    <name evidence="1" type="ORF">ZHAS_00019764</name>
</gene>
<dbReference type="EnsemblMetazoa" id="ASIC019764-RA">
    <property type="protein sequence ID" value="ASIC019764-PA"/>
    <property type="gene ID" value="ASIC019764"/>
</dbReference>
<accession>A0A084WN86</accession>
<protein>
    <submittedName>
        <fullName evidence="1 2">Phosphohydrolase</fullName>
    </submittedName>
</protein>
<sequence length="72" mass="8122">MQFAKPTEPRIVWALNDNDQRLGKEGKHRGEGSETECCRIDTIECWRLQEIGNHGSMEKPACTGPLRRLGLG</sequence>
<reference evidence="1 3" key="1">
    <citation type="journal article" date="2014" name="BMC Genomics">
        <title>Genome sequence of Anopheles sinensis provides insight into genetics basis of mosquito competence for malaria parasites.</title>
        <authorList>
            <person name="Zhou D."/>
            <person name="Zhang D."/>
            <person name="Ding G."/>
            <person name="Shi L."/>
            <person name="Hou Q."/>
            <person name="Ye Y."/>
            <person name="Xu Y."/>
            <person name="Zhou H."/>
            <person name="Xiong C."/>
            <person name="Li S."/>
            <person name="Yu J."/>
            <person name="Hong S."/>
            <person name="Yu X."/>
            <person name="Zou P."/>
            <person name="Chen C."/>
            <person name="Chang X."/>
            <person name="Wang W."/>
            <person name="Lv Y."/>
            <person name="Sun Y."/>
            <person name="Ma L."/>
            <person name="Shen B."/>
            <person name="Zhu C."/>
        </authorList>
    </citation>
    <scope>NUCLEOTIDE SEQUENCE [LARGE SCALE GENOMIC DNA]</scope>
</reference>
<evidence type="ECO:0000313" key="2">
    <source>
        <dbReference type="EnsemblMetazoa" id="ASIC019764-PA"/>
    </source>
</evidence>
<dbReference type="EMBL" id="ATLV01024577">
    <property type="status" value="NOT_ANNOTATED_CDS"/>
    <property type="molecule type" value="Genomic_DNA"/>
</dbReference>
<organism evidence="1">
    <name type="scientific">Anopheles sinensis</name>
    <name type="common">Mosquito</name>
    <dbReference type="NCBI Taxonomy" id="74873"/>
    <lineage>
        <taxon>Eukaryota</taxon>
        <taxon>Metazoa</taxon>
        <taxon>Ecdysozoa</taxon>
        <taxon>Arthropoda</taxon>
        <taxon>Hexapoda</taxon>
        <taxon>Insecta</taxon>
        <taxon>Pterygota</taxon>
        <taxon>Neoptera</taxon>
        <taxon>Endopterygota</taxon>
        <taxon>Diptera</taxon>
        <taxon>Nematocera</taxon>
        <taxon>Culicoidea</taxon>
        <taxon>Culicidae</taxon>
        <taxon>Anophelinae</taxon>
        <taxon>Anopheles</taxon>
    </lineage>
</organism>
<reference evidence="2" key="2">
    <citation type="submission" date="2020-05" db="UniProtKB">
        <authorList>
            <consortium name="EnsemblMetazoa"/>
        </authorList>
    </citation>
    <scope>IDENTIFICATION</scope>
</reference>
<keyword evidence="3" id="KW-1185">Reference proteome</keyword>
<evidence type="ECO:0000313" key="1">
    <source>
        <dbReference type="EMBL" id="KFB51680.1"/>
    </source>
</evidence>
<dbReference type="EMBL" id="KE525352">
    <property type="protein sequence ID" value="KFB51680.1"/>
    <property type="molecule type" value="Genomic_DNA"/>
</dbReference>